<dbReference type="AlphaFoldDB" id="A0A178Z8B8"/>
<gene>
    <name evidence="2" type="ORF">AYL99_10169</name>
</gene>
<dbReference type="PANTHER" id="PTHR28054">
    <property type="entry name" value="RNA POLYMERASE I-SPECIFIC TRANSCRIPTION INITIATION FACTOR RRN10"/>
    <property type="match status" value="1"/>
</dbReference>
<accession>A0A178Z8B8</accession>
<dbReference type="STRING" id="1367422.A0A178Z8B8"/>
<dbReference type="GeneID" id="30014337"/>
<protein>
    <submittedName>
        <fullName evidence="2">Uncharacterized protein</fullName>
    </submittedName>
</protein>
<name>A0A178Z8B8_9EURO</name>
<reference evidence="2 3" key="1">
    <citation type="submission" date="2016-04" db="EMBL/GenBank/DDBJ databases">
        <title>Draft genome of Fonsecaea erecta CBS 125763.</title>
        <authorList>
            <person name="Weiss V.A."/>
            <person name="Vicente V.A."/>
            <person name="Raittz R.T."/>
            <person name="Moreno L.F."/>
            <person name="De Souza E.M."/>
            <person name="Pedrosa F.O."/>
            <person name="Steffens M.B."/>
            <person name="Faoro H."/>
            <person name="Tadra-Sfeir M.Z."/>
            <person name="Najafzadeh M.J."/>
            <person name="Felipe M.S."/>
            <person name="Teixeira M."/>
            <person name="Sun J."/>
            <person name="Xi L."/>
            <person name="Gomes R."/>
            <person name="De Azevedo C.M."/>
            <person name="Salgado C.G."/>
            <person name="Da Silva M.B."/>
            <person name="Nascimento M.F."/>
            <person name="Queiroz-Telles F."/>
            <person name="Attili D.S."/>
            <person name="Gorbushina A."/>
        </authorList>
    </citation>
    <scope>NUCLEOTIDE SEQUENCE [LARGE SCALE GENOMIC DNA]</scope>
    <source>
        <strain evidence="2 3">CBS 125763</strain>
    </source>
</reference>
<dbReference type="EMBL" id="LVYI01000010">
    <property type="protein sequence ID" value="OAP56017.1"/>
    <property type="molecule type" value="Genomic_DNA"/>
</dbReference>
<evidence type="ECO:0000313" key="2">
    <source>
        <dbReference type="EMBL" id="OAP56017.1"/>
    </source>
</evidence>
<keyword evidence="3" id="KW-1185">Reference proteome</keyword>
<organism evidence="2 3">
    <name type="scientific">Fonsecaea erecta</name>
    <dbReference type="NCBI Taxonomy" id="1367422"/>
    <lineage>
        <taxon>Eukaryota</taxon>
        <taxon>Fungi</taxon>
        <taxon>Dikarya</taxon>
        <taxon>Ascomycota</taxon>
        <taxon>Pezizomycotina</taxon>
        <taxon>Eurotiomycetes</taxon>
        <taxon>Chaetothyriomycetidae</taxon>
        <taxon>Chaetothyriales</taxon>
        <taxon>Herpotrichiellaceae</taxon>
        <taxon>Fonsecaea</taxon>
    </lineage>
</organism>
<dbReference type="Proteomes" id="UP000078343">
    <property type="component" value="Unassembled WGS sequence"/>
</dbReference>
<dbReference type="RefSeq" id="XP_018689384.1">
    <property type="nucleotide sequence ID" value="XM_018841675.1"/>
</dbReference>
<evidence type="ECO:0000256" key="1">
    <source>
        <dbReference type="SAM" id="MobiDB-lite"/>
    </source>
</evidence>
<dbReference type="OrthoDB" id="2565191at2759"/>
<proteinExistence type="predicted"/>
<dbReference type="InterPro" id="IPR022793">
    <property type="entry name" value="Rrn10"/>
</dbReference>
<feature type="region of interest" description="Disordered" evidence="1">
    <location>
        <begin position="174"/>
        <end position="206"/>
    </location>
</feature>
<dbReference type="GO" id="GO:0006360">
    <property type="term" value="P:transcription by RNA polymerase I"/>
    <property type="evidence" value="ECO:0007669"/>
    <property type="project" value="InterPro"/>
</dbReference>
<sequence>MASLRETITQHEAAGHNAAADAGFLPYNPPRQLTVYDVVAGRAGLNGFLTQEQKQSENVLPIAPEEVLLRRSTIAEHVIKESYDAAGHLSDAEKLPESELLKAVHSYASDFYSRAVPEQGTFDFRSFDETALIAFGILLEEAVKSALGRDGDMVFVEPEGLEHGLDETNLTRYQVKGRVKPAQTSKIDSSEDSLNEDESPAKRPRR</sequence>
<evidence type="ECO:0000313" key="3">
    <source>
        <dbReference type="Proteomes" id="UP000078343"/>
    </source>
</evidence>
<dbReference type="PANTHER" id="PTHR28054:SF1">
    <property type="entry name" value="RNA POLYMERASE I-SPECIFIC TRANSCRIPTION INITIATION FACTOR RRN10"/>
    <property type="match status" value="1"/>
</dbReference>
<comment type="caution">
    <text evidence="2">The sequence shown here is derived from an EMBL/GenBank/DDBJ whole genome shotgun (WGS) entry which is preliminary data.</text>
</comment>